<comment type="caution">
    <text evidence="12">The sequence shown here is derived from an EMBL/GenBank/DDBJ whole genome shotgun (WGS) entry which is preliminary data.</text>
</comment>
<dbReference type="GO" id="GO:0006508">
    <property type="term" value="P:proteolysis"/>
    <property type="evidence" value="ECO:0007669"/>
    <property type="project" value="UniProtKB-KW"/>
</dbReference>
<evidence type="ECO:0000313" key="12">
    <source>
        <dbReference type="EMBL" id="GEN30151.1"/>
    </source>
</evidence>
<evidence type="ECO:0000256" key="8">
    <source>
        <dbReference type="SAM" id="MobiDB-lite"/>
    </source>
</evidence>
<dbReference type="Gene3D" id="3.10.350.10">
    <property type="entry name" value="LysM domain"/>
    <property type="match status" value="4"/>
</dbReference>
<evidence type="ECO:0000256" key="9">
    <source>
        <dbReference type="SAM" id="SignalP"/>
    </source>
</evidence>
<feature type="domain" description="LysM" evidence="10">
    <location>
        <begin position="97"/>
        <end position="140"/>
    </location>
</feature>
<dbReference type="GO" id="GO:0071555">
    <property type="term" value="P:cell wall organization"/>
    <property type="evidence" value="ECO:0007669"/>
    <property type="project" value="UniProtKB-KW"/>
</dbReference>
<feature type="region of interest" description="Disordered" evidence="8">
    <location>
        <begin position="280"/>
        <end position="307"/>
    </location>
</feature>
<feature type="domain" description="LysM" evidence="10">
    <location>
        <begin position="29"/>
        <end position="72"/>
    </location>
</feature>
<keyword evidence="5" id="KW-0378">Hydrolase</keyword>
<dbReference type="InterPro" id="IPR036779">
    <property type="entry name" value="LysM_dom_sf"/>
</dbReference>
<evidence type="ECO:0000313" key="13">
    <source>
        <dbReference type="Proteomes" id="UP000321491"/>
    </source>
</evidence>
<reference evidence="12 13" key="1">
    <citation type="submission" date="2019-07" db="EMBL/GenBank/DDBJ databases">
        <title>Whole genome shotgun sequence of Cerasibacillus quisquiliarum NBRC 102429.</title>
        <authorList>
            <person name="Hosoyama A."/>
            <person name="Uohara A."/>
            <person name="Ohji S."/>
            <person name="Ichikawa N."/>
        </authorList>
    </citation>
    <scope>NUCLEOTIDE SEQUENCE [LARGE SCALE GENOMIC DNA]</scope>
    <source>
        <strain evidence="12 13">NBRC 102429</strain>
    </source>
</reference>
<dbReference type="PROSITE" id="PS51782">
    <property type="entry name" value="LYSM"/>
    <property type="match status" value="4"/>
</dbReference>
<dbReference type="SUPFAM" id="SSF54106">
    <property type="entry name" value="LysM domain"/>
    <property type="match status" value="4"/>
</dbReference>
<feature type="chain" id="PRO_5021986431" evidence="9">
    <location>
        <begin position="29"/>
        <end position="430"/>
    </location>
</feature>
<feature type="region of interest" description="Disordered" evidence="8">
    <location>
        <begin position="73"/>
        <end position="99"/>
    </location>
</feature>
<dbReference type="EMBL" id="BJXW01000005">
    <property type="protein sequence ID" value="GEN30151.1"/>
    <property type="molecule type" value="Genomic_DNA"/>
</dbReference>
<feature type="region of interest" description="Disordered" evidence="8">
    <location>
        <begin position="144"/>
        <end position="167"/>
    </location>
</feature>
<feature type="domain" description="LysM" evidence="10">
    <location>
        <begin position="168"/>
        <end position="211"/>
    </location>
</feature>
<feature type="compositionally biased region" description="Low complexity" evidence="8">
    <location>
        <begin position="217"/>
        <end position="233"/>
    </location>
</feature>
<protein>
    <submittedName>
        <fullName evidence="12">D-gamma-glutamyl-meso-diaminopimelic acid endopeptidase CwlS</fullName>
    </submittedName>
</protein>
<keyword evidence="6" id="KW-0788">Thiol protease</keyword>
<evidence type="ECO:0000256" key="7">
    <source>
        <dbReference type="ARBA" id="ARBA00023316"/>
    </source>
</evidence>
<dbReference type="PANTHER" id="PTHR33734:SF22">
    <property type="entry name" value="MEMBRANE-BOUND LYTIC MUREIN TRANSGLYCOSYLASE D"/>
    <property type="match status" value="1"/>
</dbReference>
<dbReference type="InterPro" id="IPR000064">
    <property type="entry name" value="NLP_P60_dom"/>
</dbReference>
<feature type="domain" description="NlpC/P60" evidence="11">
    <location>
        <begin position="309"/>
        <end position="430"/>
    </location>
</feature>
<evidence type="ECO:0000256" key="6">
    <source>
        <dbReference type="ARBA" id="ARBA00022807"/>
    </source>
</evidence>
<dbReference type="PANTHER" id="PTHR33734">
    <property type="entry name" value="LYSM DOMAIN-CONTAINING GPI-ANCHORED PROTEIN 2"/>
    <property type="match status" value="1"/>
</dbReference>
<evidence type="ECO:0000256" key="1">
    <source>
        <dbReference type="ARBA" id="ARBA00007074"/>
    </source>
</evidence>
<feature type="region of interest" description="Disordered" evidence="8">
    <location>
        <begin position="214"/>
        <end position="233"/>
    </location>
</feature>
<dbReference type="Proteomes" id="UP000321491">
    <property type="component" value="Unassembled WGS sequence"/>
</dbReference>
<feature type="domain" description="LysM" evidence="10">
    <location>
        <begin position="235"/>
        <end position="278"/>
    </location>
</feature>
<name>A0A511UW83_9BACI</name>
<evidence type="ECO:0000256" key="4">
    <source>
        <dbReference type="ARBA" id="ARBA00022737"/>
    </source>
</evidence>
<dbReference type="SMART" id="SM00257">
    <property type="entry name" value="LysM"/>
    <property type="match status" value="4"/>
</dbReference>
<dbReference type="Pfam" id="PF00877">
    <property type="entry name" value="NLPC_P60"/>
    <property type="match status" value="1"/>
</dbReference>
<evidence type="ECO:0000259" key="10">
    <source>
        <dbReference type="PROSITE" id="PS51782"/>
    </source>
</evidence>
<evidence type="ECO:0000256" key="5">
    <source>
        <dbReference type="ARBA" id="ARBA00022801"/>
    </source>
</evidence>
<dbReference type="RefSeq" id="WP_246118023.1">
    <property type="nucleotide sequence ID" value="NZ_BJXW01000005.1"/>
</dbReference>
<sequence>MAKKKIYMGVTASAVIASSLLAVQSADAATHTVKSGDTLWDIAQKYQTSISHLKELNNLTSDIIFPNQKLKVSGNNGAKSNSSSKSTSTNSSKSTSGSYTVKAGDTLSEIAYKHNMSLNKLMELNNLDTTLIFPGDKLVVNKNARTSTSSKGSSSSSGSGSRAPSNASTYTVVAGDTLSGIASQFGTSVSNLKKWNNLNSDLILVGQKLNVKGAKSGGSSNSSTSSSSNSKKNTTVYTVKAGDSLSRISAQFGVSVSNLKQWNNLSSDLIYVGQKLNVKGGKSSSSGSTSSGSSSSSGSSNKGSSTNNGYNVDKLLNTAFSMQGVKYVWGGQTPNGFDCSGFIHFAYNEAGKKMSRTSSQGYYDRSYYVSNPQVGDLVFFSGTYRSGISHLGIYIGNNKFIHAGTSTGVTVTDLSNPYWSKHFDSFKRFY</sequence>
<feature type="compositionally biased region" description="Low complexity" evidence="8">
    <location>
        <begin position="146"/>
        <end position="161"/>
    </location>
</feature>
<evidence type="ECO:0000256" key="3">
    <source>
        <dbReference type="ARBA" id="ARBA00022729"/>
    </source>
</evidence>
<evidence type="ECO:0000259" key="11">
    <source>
        <dbReference type="PROSITE" id="PS51935"/>
    </source>
</evidence>
<feature type="signal peptide" evidence="9">
    <location>
        <begin position="1"/>
        <end position="28"/>
    </location>
</feature>
<organism evidence="12 13">
    <name type="scientific">Cerasibacillus quisquiliarum</name>
    <dbReference type="NCBI Taxonomy" id="227865"/>
    <lineage>
        <taxon>Bacteria</taxon>
        <taxon>Bacillati</taxon>
        <taxon>Bacillota</taxon>
        <taxon>Bacilli</taxon>
        <taxon>Bacillales</taxon>
        <taxon>Bacillaceae</taxon>
        <taxon>Cerasibacillus</taxon>
    </lineage>
</organism>
<dbReference type="AlphaFoldDB" id="A0A511UW83"/>
<dbReference type="InterPro" id="IPR038765">
    <property type="entry name" value="Papain-like_cys_pep_sf"/>
</dbReference>
<feature type="compositionally biased region" description="Low complexity" evidence="8">
    <location>
        <begin position="73"/>
        <end position="98"/>
    </location>
</feature>
<dbReference type="Pfam" id="PF01476">
    <property type="entry name" value="LysM"/>
    <property type="match status" value="4"/>
</dbReference>
<keyword evidence="3 9" id="KW-0732">Signal</keyword>
<dbReference type="GO" id="GO:0008234">
    <property type="term" value="F:cysteine-type peptidase activity"/>
    <property type="evidence" value="ECO:0007669"/>
    <property type="project" value="UniProtKB-KW"/>
</dbReference>
<gene>
    <name evidence="12" type="primary">cwlS</name>
    <name evidence="12" type="ORF">CQU01_03890</name>
</gene>
<dbReference type="SUPFAM" id="SSF54001">
    <property type="entry name" value="Cysteine proteinases"/>
    <property type="match status" value="1"/>
</dbReference>
<keyword evidence="2" id="KW-0645">Protease</keyword>
<dbReference type="PROSITE" id="PS51935">
    <property type="entry name" value="NLPC_P60"/>
    <property type="match status" value="1"/>
</dbReference>
<proteinExistence type="inferred from homology"/>
<comment type="similarity">
    <text evidence="1">Belongs to the peptidase C40 family.</text>
</comment>
<keyword evidence="4" id="KW-0677">Repeat</keyword>
<keyword evidence="13" id="KW-1185">Reference proteome</keyword>
<dbReference type="InterPro" id="IPR018392">
    <property type="entry name" value="LysM"/>
</dbReference>
<dbReference type="Gene3D" id="3.90.1720.10">
    <property type="entry name" value="endopeptidase domain like (from Nostoc punctiforme)"/>
    <property type="match status" value="1"/>
</dbReference>
<accession>A0A511UW83</accession>
<keyword evidence="7" id="KW-0961">Cell wall biogenesis/degradation</keyword>
<dbReference type="CDD" id="cd00118">
    <property type="entry name" value="LysM"/>
    <property type="match status" value="4"/>
</dbReference>
<evidence type="ECO:0000256" key="2">
    <source>
        <dbReference type="ARBA" id="ARBA00022670"/>
    </source>
</evidence>
<dbReference type="GO" id="GO:0008932">
    <property type="term" value="F:lytic endotransglycosylase activity"/>
    <property type="evidence" value="ECO:0007669"/>
    <property type="project" value="TreeGrafter"/>
</dbReference>